<organism evidence="2 3">
    <name type="scientific">Nocardioides marinisabuli</name>
    <dbReference type="NCBI Taxonomy" id="419476"/>
    <lineage>
        <taxon>Bacteria</taxon>
        <taxon>Bacillati</taxon>
        <taxon>Actinomycetota</taxon>
        <taxon>Actinomycetes</taxon>
        <taxon>Propionibacteriales</taxon>
        <taxon>Nocardioidaceae</taxon>
        <taxon>Nocardioides</taxon>
    </lineage>
</organism>
<gene>
    <name evidence="2" type="ORF">BKA08_001222</name>
</gene>
<keyword evidence="1" id="KW-1133">Transmembrane helix</keyword>
<dbReference type="AlphaFoldDB" id="A0A7Y9EZS0"/>
<evidence type="ECO:0000256" key="1">
    <source>
        <dbReference type="SAM" id="Phobius"/>
    </source>
</evidence>
<feature type="transmembrane region" description="Helical" evidence="1">
    <location>
        <begin position="146"/>
        <end position="165"/>
    </location>
</feature>
<proteinExistence type="predicted"/>
<keyword evidence="3" id="KW-1185">Reference proteome</keyword>
<dbReference type="EMBL" id="JACCBE010000001">
    <property type="protein sequence ID" value="NYD56984.1"/>
    <property type="molecule type" value="Genomic_DNA"/>
</dbReference>
<sequence length="190" mass="20007">MAPLSLVASGLLLVALVAPVGGYDVLADWVGWALVVAALRRLPRTSATRQRPVLVGLAVTAGLLSALLWFPLLHEALADVDPAIAWALSLPALLVTVLLAHELAAAAAGAHDPAPRRRWHLVRTVAVLVAVLPVLVYGAGLDQLEPLAFVLADLLILTVIVMLLVDARRPWAGGTPRDFGRSAARTARDS</sequence>
<keyword evidence="1" id="KW-0472">Membrane</keyword>
<name>A0A7Y9EZS0_9ACTN</name>
<dbReference type="Proteomes" id="UP000516957">
    <property type="component" value="Unassembled WGS sequence"/>
</dbReference>
<keyword evidence="1" id="KW-0812">Transmembrane</keyword>
<feature type="transmembrane region" description="Helical" evidence="1">
    <location>
        <begin position="121"/>
        <end position="140"/>
    </location>
</feature>
<dbReference type="RefSeq" id="WP_179614811.1">
    <property type="nucleotide sequence ID" value="NZ_CP059163.1"/>
</dbReference>
<comment type="caution">
    <text evidence="2">The sequence shown here is derived from an EMBL/GenBank/DDBJ whole genome shotgun (WGS) entry which is preliminary data.</text>
</comment>
<evidence type="ECO:0000313" key="2">
    <source>
        <dbReference type="EMBL" id="NYD56984.1"/>
    </source>
</evidence>
<evidence type="ECO:0000313" key="3">
    <source>
        <dbReference type="Proteomes" id="UP000516957"/>
    </source>
</evidence>
<feature type="transmembrane region" description="Helical" evidence="1">
    <location>
        <begin position="84"/>
        <end position="109"/>
    </location>
</feature>
<reference evidence="2 3" key="1">
    <citation type="submission" date="2020-07" db="EMBL/GenBank/DDBJ databases">
        <title>Sequencing the genomes of 1000 actinobacteria strains.</title>
        <authorList>
            <person name="Klenk H.-P."/>
        </authorList>
    </citation>
    <scope>NUCLEOTIDE SEQUENCE [LARGE SCALE GENOMIC DNA]</scope>
    <source>
        <strain evidence="2 3">DSM 18965</strain>
    </source>
</reference>
<accession>A0A7Y9EZS0</accession>
<feature type="transmembrane region" description="Helical" evidence="1">
    <location>
        <begin position="54"/>
        <end position="72"/>
    </location>
</feature>
<protein>
    <submittedName>
        <fullName evidence="2">Uncharacterized protein</fullName>
    </submittedName>
</protein>